<keyword evidence="1" id="KW-1133">Transmembrane helix</keyword>
<keyword evidence="1" id="KW-0472">Membrane</keyword>
<keyword evidence="1" id="KW-0812">Transmembrane</keyword>
<dbReference type="EMBL" id="JAEVFJ010000010">
    <property type="protein sequence ID" value="KAH8102222.1"/>
    <property type="molecule type" value="Genomic_DNA"/>
</dbReference>
<feature type="transmembrane region" description="Helical" evidence="1">
    <location>
        <begin position="116"/>
        <end position="139"/>
    </location>
</feature>
<reference evidence="3" key="1">
    <citation type="journal article" date="2021" name="New Phytol.">
        <title>Evolutionary innovations through gain and loss of genes in the ectomycorrhizal Boletales.</title>
        <authorList>
            <person name="Wu G."/>
            <person name="Miyauchi S."/>
            <person name="Morin E."/>
            <person name="Kuo A."/>
            <person name="Drula E."/>
            <person name="Varga T."/>
            <person name="Kohler A."/>
            <person name="Feng B."/>
            <person name="Cao Y."/>
            <person name="Lipzen A."/>
            <person name="Daum C."/>
            <person name="Hundley H."/>
            <person name="Pangilinan J."/>
            <person name="Johnson J."/>
            <person name="Barry K."/>
            <person name="LaButti K."/>
            <person name="Ng V."/>
            <person name="Ahrendt S."/>
            <person name="Min B."/>
            <person name="Choi I.G."/>
            <person name="Park H."/>
            <person name="Plett J.M."/>
            <person name="Magnuson J."/>
            <person name="Spatafora J.W."/>
            <person name="Nagy L.G."/>
            <person name="Henrissat B."/>
            <person name="Grigoriev I.V."/>
            <person name="Yang Z.L."/>
            <person name="Xu J."/>
            <person name="Martin F.M."/>
        </authorList>
    </citation>
    <scope>NUCLEOTIDE SEQUENCE</scope>
    <source>
        <strain evidence="3">KKN 215</strain>
    </source>
</reference>
<name>A0A8K0XR98_9AGAR</name>
<sequence length="304" mass="33558">MDDFAAGVQRWRIKTSTRLAPATILAYDFLLTLDSEVNLMWPSKLSITKLLYFYTRYSAFVDVALMMYYQLEPDISPETCKRLYILSSWLIVVGIILAEVILMLRTWAIWGRGKKIGIVLVLLSVSATVAACTIEGLFLKTLTFTTFPGTSVPGCLLTGGNTTVGVNFVIIILIETAVLLLTLTGGVQRFRVMRQRHGLASVLYRDGILFYVYLFVISILNFVVILTLPQYSGDLLTGIQRVLHSCLSARVLTNLRQASLRTERATALNSIPLPSTIRFAALAGTDSAESSGQSRNDGDRNGVS</sequence>
<dbReference type="OrthoDB" id="3350812at2759"/>
<feature type="transmembrane region" description="Helical" evidence="1">
    <location>
        <begin position="208"/>
        <end position="228"/>
    </location>
</feature>
<dbReference type="Pfam" id="PF20151">
    <property type="entry name" value="DUF6533"/>
    <property type="match status" value="1"/>
</dbReference>
<evidence type="ECO:0000256" key="1">
    <source>
        <dbReference type="SAM" id="Phobius"/>
    </source>
</evidence>
<keyword evidence="4" id="KW-1185">Reference proteome</keyword>
<proteinExistence type="predicted"/>
<feature type="domain" description="DUF6533" evidence="2">
    <location>
        <begin position="19"/>
        <end position="60"/>
    </location>
</feature>
<evidence type="ECO:0000259" key="2">
    <source>
        <dbReference type="Pfam" id="PF20151"/>
    </source>
</evidence>
<dbReference type="AlphaFoldDB" id="A0A8K0XR98"/>
<organism evidence="3 4">
    <name type="scientific">Cristinia sonorae</name>
    <dbReference type="NCBI Taxonomy" id="1940300"/>
    <lineage>
        <taxon>Eukaryota</taxon>
        <taxon>Fungi</taxon>
        <taxon>Dikarya</taxon>
        <taxon>Basidiomycota</taxon>
        <taxon>Agaricomycotina</taxon>
        <taxon>Agaricomycetes</taxon>
        <taxon>Agaricomycetidae</taxon>
        <taxon>Agaricales</taxon>
        <taxon>Pleurotineae</taxon>
        <taxon>Stephanosporaceae</taxon>
        <taxon>Cristinia</taxon>
    </lineage>
</organism>
<feature type="transmembrane region" description="Helical" evidence="1">
    <location>
        <begin position="83"/>
        <end position="104"/>
    </location>
</feature>
<feature type="transmembrane region" description="Helical" evidence="1">
    <location>
        <begin position="50"/>
        <end position="71"/>
    </location>
</feature>
<dbReference type="InterPro" id="IPR045340">
    <property type="entry name" value="DUF6533"/>
</dbReference>
<feature type="transmembrane region" description="Helical" evidence="1">
    <location>
        <begin position="166"/>
        <end position="187"/>
    </location>
</feature>
<evidence type="ECO:0000313" key="4">
    <source>
        <dbReference type="Proteomes" id="UP000813824"/>
    </source>
</evidence>
<comment type="caution">
    <text evidence="3">The sequence shown here is derived from an EMBL/GenBank/DDBJ whole genome shotgun (WGS) entry which is preliminary data.</text>
</comment>
<evidence type="ECO:0000313" key="3">
    <source>
        <dbReference type="EMBL" id="KAH8102222.1"/>
    </source>
</evidence>
<accession>A0A8K0XR98</accession>
<gene>
    <name evidence="3" type="ORF">BXZ70DRAFT_60827</name>
</gene>
<dbReference type="Proteomes" id="UP000813824">
    <property type="component" value="Unassembled WGS sequence"/>
</dbReference>
<protein>
    <recommendedName>
        <fullName evidence="2">DUF6533 domain-containing protein</fullName>
    </recommendedName>
</protein>